<dbReference type="Proteomes" id="UP000004259">
    <property type="component" value="Unassembled WGS sequence"/>
</dbReference>
<keyword evidence="2" id="KW-1185">Reference proteome</keyword>
<evidence type="ECO:0000313" key="1">
    <source>
        <dbReference type="EMBL" id="EGC03716.1"/>
    </source>
</evidence>
<dbReference type="AlphaFoldDB" id="E9SAT6"/>
<reference evidence="1 2" key="1">
    <citation type="submission" date="2011-02" db="EMBL/GenBank/DDBJ databases">
        <authorList>
            <person name="Nelson K.E."/>
            <person name="Sutton G."/>
            <person name="Torralba M."/>
            <person name="Durkin S."/>
            <person name="Harkins D."/>
            <person name="Montgomery R."/>
            <person name="Ziemer C."/>
            <person name="Klaassens E."/>
            <person name="Ocuiv P."/>
            <person name="Morrison M."/>
        </authorList>
    </citation>
    <scope>NUCLEOTIDE SEQUENCE [LARGE SCALE GENOMIC DNA]</scope>
    <source>
        <strain evidence="1 2">8</strain>
    </source>
</reference>
<dbReference type="EMBL" id="ADKM02000062">
    <property type="protein sequence ID" value="EGC03716.1"/>
    <property type="molecule type" value="Genomic_DNA"/>
</dbReference>
<accession>E9SAT6</accession>
<gene>
    <name evidence="1" type="ORF">CUS_8049</name>
</gene>
<evidence type="ECO:0000313" key="2">
    <source>
        <dbReference type="Proteomes" id="UP000004259"/>
    </source>
</evidence>
<sequence length="42" mass="4932">MADIFPPPQAGERYPAINYPFVYRIFSRCAKWIVISYNIILP</sequence>
<comment type="caution">
    <text evidence="1">The sequence shown here is derived from an EMBL/GenBank/DDBJ whole genome shotgun (WGS) entry which is preliminary data.</text>
</comment>
<protein>
    <submittedName>
        <fullName evidence="1">Uncharacterized protein</fullName>
    </submittedName>
</protein>
<name>E9SAT6_RUMAL</name>
<proteinExistence type="predicted"/>
<organism evidence="1 2">
    <name type="scientific">Ruminococcus albus 8</name>
    <dbReference type="NCBI Taxonomy" id="246199"/>
    <lineage>
        <taxon>Bacteria</taxon>
        <taxon>Bacillati</taxon>
        <taxon>Bacillota</taxon>
        <taxon>Clostridia</taxon>
        <taxon>Eubacteriales</taxon>
        <taxon>Oscillospiraceae</taxon>
        <taxon>Ruminococcus</taxon>
    </lineage>
</organism>